<feature type="transmembrane region" description="Helical" evidence="1">
    <location>
        <begin position="121"/>
        <end position="143"/>
    </location>
</feature>
<dbReference type="Proteomes" id="UP000076552">
    <property type="component" value="Unassembled WGS sequence"/>
</dbReference>
<dbReference type="PANTHER" id="PTHR39596:SF4">
    <property type="entry name" value="HET DOMAIN PROTEIN (AFU_ORTHOLOGUE AFUA_3G03140)-RELATED"/>
    <property type="match status" value="1"/>
</dbReference>
<keyword evidence="1" id="KW-0812">Transmembrane</keyword>
<dbReference type="EMBL" id="LFIV01000008">
    <property type="protein sequence ID" value="KZL77374.1"/>
    <property type="molecule type" value="Genomic_DNA"/>
</dbReference>
<evidence type="ECO:0000313" key="3">
    <source>
        <dbReference type="Proteomes" id="UP000076552"/>
    </source>
</evidence>
<accession>A0A166Y921</accession>
<dbReference type="AlphaFoldDB" id="A0A166Y921"/>
<name>A0A166Y921_9PEZI</name>
<evidence type="ECO:0000256" key="1">
    <source>
        <dbReference type="SAM" id="Phobius"/>
    </source>
</evidence>
<protein>
    <submittedName>
        <fullName evidence="2">Monocarboxylate transporter</fullName>
    </submittedName>
</protein>
<proteinExistence type="predicted"/>
<keyword evidence="1" id="KW-1133">Transmembrane helix</keyword>
<organism evidence="2 3">
    <name type="scientific">Colletotrichum tofieldiae</name>
    <dbReference type="NCBI Taxonomy" id="708197"/>
    <lineage>
        <taxon>Eukaryota</taxon>
        <taxon>Fungi</taxon>
        <taxon>Dikarya</taxon>
        <taxon>Ascomycota</taxon>
        <taxon>Pezizomycotina</taxon>
        <taxon>Sordariomycetes</taxon>
        <taxon>Hypocreomycetidae</taxon>
        <taxon>Glomerellales</taxon>
        <taxon>Glomerellaceae</taxon>
        <taxon>Colletotrichum</taxon>
        <taxon>Colletotrichum spaethianum species complex</taxon>
    </lineage>
</organism>
<keyword evidence="1" id="KW-0472">Membrane</keyword>
<keyword evidence="3" id="KW-1185">Reference proteome</keyword>
<dbReference type="PANTHER" id="PTHR39596">
    <property type="match status" value="1"/>
</dbReference>
<evidence type="ECO:0000313" key="2">
    <source>
        <dbReference type="EMBL" id="KZL77374.1"/>
    </source>
</evidence>
<sequence>MALDGVTTPGPDRLFVRYGTFSRQNFVGSRELFSDDSTRFVDSGTMNAERSPGQLSLRTTLERYGIGSRRAALAARTGLWLWEPADVEPVLRQLTLRGRNHNPCGPEFNRHRNLGLGVKSFIYLCVGGGLAIAFPVFFIHSAVRFIKQRSFLVFRQTWSEYGLGKLLSLLADMNQYVKAPLDLVRQSINQHAALCVNREGKFQVMTSGFSVMSHVWGETMGWNSPEGFGKVDLSLRKKGIHRAHFLKFFDRCGATWLWVDVLAMPEALEDMSPHQQREIEALRVGVINNLNSIYQNADKVVVLDSLALQLKTGSLVDVAVILCLGRWMTRMWTLTEARLGRRVLIKTEDGEANLDEVIGLLEGEALDPGHRYAGLARTLSAKRGATPPSARYDLADLTAASRFAQTGEAIDNVRAVYPLLGLKWKVDWDQKDGVLNLKETLPAESEALVTLCRERGLPDPSGFQQAS</sequence>
<gene>
    <name evidence="2" type="ORF">CT0861_03080</name>
</gene>
<comment type="caution">
    <text evidence="2">The sequence shown here is derived from an EMBL/GenBank/DDBJ whole genome shotgun (WGS) entry which is preliminary data.</text>
</comment>
<reference evidence="2 3" key="1">
    <citation type="submission" date="2015-06" db="EMBL/GenBank/DDBJ databases">
        <title>Survival trade-offs in plant roots during colonization by closely related pathogenic and mutualistic fungi.</title>
        <authorList>
            <person name="Hacquard S."/>
            <person name="Kracher B."/>
            <person name="Hiruma K."/>
            <person name="Weinman A."/>
            <person name="Muench P."/>
            <person name="Garrido Oter R."/>
            <person name="Ver Loren van Themaat E."/>
            <person name="Dallerey J.-F."/>
            <person name="Damm U."/>
            <person name="Henrissat B."/>
            <person name="Lespinet O."/>
            <person name="Thon M."/>
            <person name="Kemen E."/>
            <person name="McHardy A.C."/>
            <person name="Schulze-Lefert P."/>
            <person name="O'Connell R.J."/>
        </authorList>
    </citation>
    <scope>NUCLEOTIDE SEQUENCE [LARGE SCALE GENOMIC DNA]</scope>
    <source>
        <strain evidence="2 3">0861</strain>
    </source>
</reference>